<evidence type="ECO:0000256" key="15">
    <source>
        <dbReference type="ARBA" id="ARBA00047364"/>
    </source>
</evidence>
<dbReference type="InterPro" id="IPR012340">
    <property type="entry name" value="NA-bd_OB-fold"/>
</dbReference>
<dbReference type="GO" id="GO:0005524">
    <property type="term" value="F:ATP binding"/>
    <property type="evidence" value="ECO:0007669"/>
    <property type="project" value="UniProtKB-KW"/>
</dbReference>
<dbReference type="Gene3D" id="2.40.50.140">
    <property type="entry name" value="Nucleic acid-binding proteins"/>
    <property type="match status" value="1"/>
</dbReference>
<comment type="caution">
    <text evidence="18">The sequence shown here is derived from an EMBL/GenBank/DDBJ whole genome shotgun (WGS) entry which is preliminary data.</text>
</comment>
<evidence type="ECO:0000256" key="12">
    <source>
        <dbReference type="ARBA" id="ARBA00022917"/>
    </source>
</evidence>
<keyword evidence="13" id="KW-0030">Aminoacyl-tRNA synthetase</keyword>
<reference evidence="18 19" key="1">
    <citation type="journal article" date="2017" name="ISME J.">
        <title>Energy and carbon metabolisms in a deep terrestrial subsurface fluid microbial community.</title>
        <authorList>
            <person name="Momper L."/>
            <person name="Jungbluth S.P."/>
            <person name="Lee M.D."/>
            <person name="Amend J.P."/>
        </authorList>
    </citation>
    <scope>NUCLEOTIDE SEQUENCE [LARGE SCALE GENOMIC DNA]</scope>
    <source>
        <strain evidence="18">SURF_26</strain>
    </source>
</reference>
<dbReference type="AlphaFoldDB" id="A0A3A4RFI0"/>
<dbReference type="Proteomes" id="UP000266426">
    <property type="component" value="Unassembled WGS sequence"/>
</dbReference>
<evidence type="ECO:0000256" key="1">
    <source>
        <dbReference type="ARBA" id="ARBA00003314"/>
    </source>
</evidence>
<dbReference type="GO" id="GO:0006431">
    <property type="term" value="P:methionyl-tRNA aminoacylation"/>
    <property type="evidence" value="ECO:0007669"/>
    <property type="project" value="InterPro"/>
</dbReference>
<evidence type="ECO:0000256" key="6">
    <source>
        <dbReference type="ARBA" id="ARBA00022490"/>
    </source>
</evidence>
<evidence type="ECO:0000256" key="5">
    <source>
        <dbReference type="ARBA" id="ARBA00018753"/>
    </source>
</evidence>
<evidence type="ECO:0000256" key="3">
    <source>
        <dbReference type="ARBA" id="ARBA00011738"/>
    </source>
</evidence>
<keyword evidence="9" id="KW-0547">Nucleotide-binding</keyword>
<accession>A0A3A4RFI0</accession>
<protein>
    <recommendedName>
        <fullName evidence="5">Methionine--tRNA ligase</fullName>
        <ecNumber evidence="4">6.1.1.10</ecNumber>
    </recommendedName>
    <alternativeName>
        <fullName evidence="14">Methionyl-tRNA synthetase</fullName>
    </alternativeName>
</protein>
<dbReference type="PANTHER" id="PTHR11586">
    <property type="entry name" value="TRNA-AMINOACYLATION COFACTOR ARC1 FAMILY MEMBER"/>
    <property type="match status" value="1"/>
</dbReference>
<name>A0A3A4RFI0_9BACT</name>
<evidence type="ECO:0000256" key="4">
    <source>
        <dbReference type="ARBA" id="ARBA00012838"/>
    </source>
</evidence>
<comment type="function">
    <text evidence="1">Is required not only for elongation of protein synthesis but also for the initiation of all mRNA translation through initiator tRNA(fMet) aminoacylation.</text>
</comment>
<dbReference type="EC" id="6.1.1.10" evidence="4"/>
<evidence type="ECO:0000256" key="2">
    <source>
        <dbReference type="ARBA" id="ARBA00004496"/>
    </source>
</evidence>
<evidence type="ECO:0000256" key="9">
    <source>
        <dbReference type="ARBA" id="ARBA00022741"/>
    </source>
</evidence>
<dbReference type="GO" id="GO:0000049">
    <property type="term" value="F:tRNA binding"/>
    <property type="evidence" value="ECO:0007669"/>
    <property type="project" value="UniProtKB-UniRule"/>
</dbReference>
<evidence type="ECO:0000256" key="16">
    <source>
        <dbReference type="PROSITE-ProRule" id="PRU00209"/>
    </source>
</evidence>
<dbReference type="PROSITE" id="PS50886">
    <property type="entry name" value="TRBD"/>
    <property type="match status" value="1"/>
</dbReference>
<keyword evidence="8 18" id="KW-0436">Ligase</keyword>
<dbReference type="FunFam" id="2.40.50.140:FF:000042">
    <property type="entry name" value="Methionine--tRNA ligase"/>
    <property type="match status" value="1"/>
</dbReference>
<keyword evidence="10" id="KW-0067">ATP-binding</keyword>
<dbReference type="GO" id="GO:0004825">
    <property type="term" value="F:methionine-tRNA ligase activity"/>
    <property type="evidence" value="ECO:0007669"/>
    <property type="project" value="UniProtKB-EC"/>
</dbReference>
<dbReference type="NCBIfam" id="TIGR00399">
    <property type="entry name" value="metG_C_term"/>
    <property type="match status" value="1"/>
</dbReference>
<evidence type="ECO:0000256" key="14">
    <source>
        <dbReference type="ARBA" id="ARBA00030904"/>
    </source>
</evidence>
<keyword evidence="11 16" id="KW-0694">RNA-binding</keyword>
<feature type="domain" description="TRNA-binding" evidence="17">
    <location>
        <begin position="20"/>
        <end position="120"/>
    </location>
</feature>
<dbReference type="CDD" id="cd02800">
    <property type="entry name" value="tRNA_bind_EcMetRS_like"/>
    <property type="match status" value="1"/>
</dbReference>
<evidence type="ECO:0000256" key="13">
    <source>
        <dbReference type="ARBA" id="ARBA00023146"/>
    </source>
</evidence>
<gene>
    <name evidence="18" type="primary">metG</name>
    <name evidence="18" type="ORF">C4541_01350</name>
</gene>
<evidence type="ECO:0000256" key="8">
    <source>
        <dbReference type="ARBA" id="ARBA00022598"/>
    </source>
</evidence>
<comment type="subcellular location">
    <subcellularLocation>
        <location evidence="2">Cytoplasm</location>
    </subcellularLocation>
</comment>
<evidence type="ECO:0000256" key="11">
    <source>
        <dbReference type="ARBA" id="ARBA00022884"/>
    </source>
</evidence>
<comment type="catalytic activity">
    <reaction evidence="15">
        <text>tRNA(Met) + L-methionine + ATP = L-methionyl-tRNA(Met) + AMP + diphosphate</text>
        <dbReference type="Rhea" id="RHEA:13481"/>
        <dbReference type="Rhea" id="RHEA-COMP:9667"/>
        <dbReference type="Rhea" id="RHEA-COMP:9698"/>
        <dbReference type="ChEBI" id="CHEBI:30616"/>
        <dbReference type="ChEBI" id="CHEBI:33019"/>
        <dbReference type="ChEBI" id="CHEBI:57844"/>
        <dbReference type="ChEBI" id="CHEBI:78442"/>
        <dbReference type="ChEBI" id="CHEBI:78530"/>
        <dbReference type="ChEBI" id="CHEBI:456215"/>
        <dbReference type="EC" id="6.1.1.10"/>
    </reaction>
</comment>
<keyword evidence="7 16" id="KW-0820">tRNA-binding</keyword>
<evidence type="ECO:0000256" key="10">
    <source>
        <dbReference type="ARBA" id="ARBA00022840"/>
    </source>
</evidence>
<organism evidence="18 19">
    <name type="scientific">Candidatus Auribacter fodinae</name>
    <dbReference type="NCBI Taxonomy" id="2093366"/>
    <lineage>
        <taxon>Bacteria</taxon>
        <taxon>Pseudomonadati</taxon>
        <taxon>Candidatus Auribacterota</taxon>
        <taxon>Candidatus Auribacteria</taxon>
        <taxon>Candidatus Auribacterales</taxon>
        <taxon>Candidatus Auribacteraceae</taxon>
        <taxon>Candidatus Auribacter</taxon>
    </lineage>
</organism>
<dbReference type="Pfam" id="PF01588">
    <property type="entry name" value="tRNA_bind"/>
    <property type="match status" value="1"/>
</dbReference>
<dbReference type="InterPro" id="IPR004495">
    <property type="entry name" value="Met-tRNA-synth_bsu_C"/>
</dbReference>
<comment type="subunit">
    <text evidence="3">Homodimer.</text>
</comment>
<dbReference type="PANTHER" id="PTHR11586:SF37">
    <property type="entry name" value="TRNA-BINDING DOMAIN-CONTAINING PROTEIN"/>
    <property type="match status" value="1"/>
</dbReference>
<keyword evidence="12" id="KW-0648">Protein biosynthesis</keyword>
<evidence type="ECO:0000313" key="18">
    <source>
        <dbReference type="EMBL" id="RJP61673.1"/>
    </source>
</evidence>
<dbReference type="SUPFAM" id="SSF50249">
    <property type="entry name" value="Nucleic acid-binding proteins"/>
    <property type="match status" value="1"/>
</dbReference>
<evidence type="ECO:0000259" key="17">
    <source>
        <dbReference type="PROSITE" id="PS50886"/>
    </source>
</evidence>
<evidence type="ECO:0000313" key="19">
    <source>
        <dbReference type="Proteomes" id="UP000266426"/>
    </source>
</evidence>
<dbReference type="GO" id="GO:0005737">
    <property type="term" value="C:cytoplasm"/>
    <property type="evidence" value="ECO:0007669"/>
    <property type="project" value="UniProtKB-SubCell"/>
</dbReference>
<evidence type="ECO:0000256" key="7">
    <source>
        <dbReference type="ARBA" id="ARBA00022555"/>
    </source>
</evidence>
<dbReference type="InterPro" id="IPR002547">
    <property type="entry name" value="tRNA-bd_dom"/>
</dbReference>
<dbReference type="EMBL" id="QZJZ01000010">
    <property type="protein sequence ID" value="RJP61673.1"/>
    <property type="molecule type" value="Genomic_DNA"/>
</dbReference>
<sequence length="120" mass="12923">MEEQAKQTVSQDDGLIDIKEFFSVKLRVAQILTAEPVPETEKLMKLSISLGDEERTLVAGIAQYYSPEQLIGKKIVVVANLKPAKLRGIVSQGMLLAARDEKGLALLTVDSDVAPGSSIG</sequence>
<proteinExistence type="predicted"/>
<keyword evidence="6" id="KW-0963">Cytoplasm</keyword>
<dbReference type="InterPro" id="IPR051270">
    <property type="entry name" value="Tyrosine-tRNA_ligase_regulator"/>
</dbReference>